<feature type="compositionally biased region" description="Acidic residues" evidence="1">
    <location>
        <begin position="648"/>
        <end position="702"/>
    </location>
</feature>
<feature type="region of interest" description="Disordered" evidence="1">
    <location>
        <begin position="1"/>
        <end position="23"/>
    </location>
</feature>
<comment type="caution">
    <text evidence="2">The sequence shown here is derived from an EMBL/GenBank/DDBJ whole genome shotgun (WGS) entry which is preliminary data.</text>
</comment>
<feature type="compositionally biased region" description="Basic and acidic residues" evidence="1">
    <location>
        <begin position="135"/>
        <end position="145"/>
    </location>
</feature>
<feature type="compositionally biased region" description="Basic and acidic residues" evidence="1">
    <location>
        <begin position="341"/>
        <end position="354"/>
    </location>
</feature>
<evidence type="ECO:0000256" key="1">
    <source>
        <dbReference type="SAM" id="MobiDB-lite"/>
    </source>
</evidence>
<feature type="region of interest" description="Disordered" evidence="1">
    <location>
        <begin position="205"/>
        <end position="256"/>
    </location>
</feature>
<feature type="compositionally biased region" description="Acidic residues" evidence="1">
    <location>
        <begin position="585"/>
        <end position="603"/>
    </location>
</feature>
<organism evidence="2 3">
    <name type="scientific">Coregonus suidteri</name>
    <dbReference type="NCBI Taxonomy" id="861788"/>
    <lineage>
        <taxon>Eukaryota</taxon>
        <taxon>Metazoa</taxon>
        <taxon>Chordata</taxon>
        <taxon>Craniata</taxon>
        <taxon>Vertebrata</taxon>
        <taxon>Euteleostomi</taxon>
        <taxon>Actinopterygii</taxon>
        <taxon>Neopterygii</taxon>
        <taxon>Teleostei</taxon>
        <taxon>Protacanthopterygii</taxon>
        <taxon>Salmoniformes</taxon>
        <taxon>Salmonidae</taxon>
        <taxon>Coregoninae</taxon>
        <taxon>Coregonus</taxon>
    </lineage>
</organism>
<feature type="region of interest" description="Disordered" evidence="1">
    <location>
        <begin position="805"/>
        <end position="825"/>
    </location>
</feature>
<name>A0AAN8KWH3_9TELE</name>
<sequence>MDGAEDNRGGYTKQGPESLLQSERRRMKLQSDLVTLQRDERLSRAVRLQCRWQELSERERRAQQQNRQLLQEFDRAQDTLRDMVTRTAAMNTIRVEYERYLEESFPRWQQQLKQKTLSAQRKRMEQHMKECLRSMEEDRGEERGSRPPIGAQPPLSPCHVQQLQNAAAHQEHHNQNGHQDYIQNGHHHPSIPSIQSSWLIHARSQLANSQTRMHSKLQQRDMTHHPAHPLHPYCPQSLHPPQPYPVQPPQSYSTHSKPHIVIQQETPPTGYPMQWPAGVAVAGLPFRAPVGLQTSWTSPAMPDSQGWRMVQGVAGEDEGREASAATSPEGGSSVGHRQRREKSSDLAHELDIKPVRLWSGHGESSESSRTSSQASKESVGSRERRNRKEKKGGRGGQSSTDRSSAGSGEVVIAVASVSSASVVQSSENDGTSVAGSNKSRRSRGLANSVSAEESGSHREESGSHRAESRSKMQESMIQMESVSHREEVASEKEVPENDMEATEGEEESLVGLSVEEGATVEEEEEIEHDREEGRETEEEEVMGEHDGETEQREGQDECNEASQRDREEEEVQPESENVSIREHTAEDEEEEERGEEEAEEAQDSEGQVEREEVEWSDRDKEEESENEREESHTSQDGEIEEVVKGSREEEEDVGAGGERDEDERDEDDEGSGGEEEEQRCQDAEEDSAAGQPEDEEERDSDDSIISPPEHRSSKGLAEVVEEEEEEEVIDDNEENEGEDDEGDKVKGYSWSVDPFPDEDDDIESLLAPQAKSQEKQEKEKEKTVVLVKPKAIDEDLDSLSEVKALHKKKGANQDTDSEEFDHFYD</sequence>
<evidence type="ECO:0000313" key="2">
    <source>
        <dbReference type="EMBL" id="KAK6299203.1"/>
    </source>
</evidence>
<feature type="compositionally biased region" description="Low complexity" evidence="1">
    <location>
        <begin position="397"/>
        <end position="407"/>
    </location>
</feature>
<dbReference type="Proteomes" id="UP001356427">
    <property type="component" value="Unassembled WGS sequence"/>
</dbReference>
<proteinExistence type="predicted"/>
<feature type="compositionally biased region" description="Basic and acidic residues" evidence="1">
    <location>
        <begin position="629"/>
        <end position="647"/>
    </location>
</feature>
<dbReference type="AlphaFoldDB" id="A0AAN8KWH3"/>
<feature type="compositionally biased region" description="Polar residues" evidence="1">
    <location>
        <begin position="428"/>
        <end position="437"/>
    </location>
</feature>
<feature type="compositionally biased region" description="Basic and acidic residues" evidence="1">
    <location>
        <begin position="542"/>
        <end position="555"/>
    </location>
</feature>
<feature type="compositionally biased region" description="Pro residues" evidence="1">
    <location>
        <begin position="238"/>
        <end position="248"/>
    </location>
</feature>
<keyword evidence="3" id="KW-1185">Reference proteome</keyword>
<reference evidence="2 3" key="1">
    <citation type="submission" date="2021-04" db="EMBL/GenBank/DDBJ databases">
        <authorList>
            <person name="De Guttry C."/>
            <person name="Zahm M."/>
            <person name="Klopp C."/>
            <person name="Cabau C."/>
            <person name="Louis A."/>
            <person name="Berthelot C."/>
            <person name="Parey E."/>
            <person name="Roest Crollius H."/>
            <person name="Montfort J."/>
            <person name="Robinson-Rechavi M."/>
            <person name="Bucao C."/>
            <person name="Bouchez O."/>
            <person name="Gislard M."/>
            <person name="Lluch J."/>
            <person name="Milhes M."/>
            <person name="Lampietro C."/>
            <person name="Lopez Roques C."/>
            <person name="Donnadieu C."/>
            <person name="Braasch I."/>
            <person name="Desvignes T."/>
            <person name="Postlethwait J."/>
            <person name="Bobe J."/>
            <person name="Wedekind C."/>
            <person name="Guiguen Y."/>
        </authorList>
    </citation>
    <scope>NUCLEOTIDE SEQUENCE [LARGE SCALE GENOMIC DNA]</scope>
    <source>
        <strain evidence="2">Cs_M1</strain>
        <tissue evidence="2">Blood</tissue>
    </source>
</reference>
<feature type="compositionally biased region" description="Acidic residues" evidence="1">
    <location>
        <begin position="719"/>
        <end position="742"/>
    </location>
</feature>
<feature type="compositionally biased region" description="Basic and acidic residues" evidence="1">
    <location>
        <begin position="482"/>
        <end position="495"/>
    </location>
</feature>
<feature type="compositionally biased region" description="Acidic residues" evidence="1">
    <location>
        <begin position="496"/>
        <end position="508"/>
    </location>
</feature>
<feature type="compositionally biased region" description="Basic residues" evidence="1">
    <location>
        <begin position="384"/>
        <end position="393"/>
    </location>
</feature>
<feature type="region of interest" description="Disordered" evidence="1">
    <location>
        <begin position="419"/>
        <end position="783"/>
    </location>
</feature>
<protein>
    <submittedName>
        <fullName evidence="2">Uncharacterized protein</fullName>
    </submittedName>
</protein>
<feature type="region of interest" description="Disordered" evidence="1">
    <location>
        <begin position="135"/>
        <end position="192"/>
    </location>
</feature>
<accession>A0AAN8KWH3</accession>
<feature type="compositionally biased region" description="Basic and acidic residues" evidence="1">
    <location>
        <begin position="772"/>
        <end position="783"/>
    </location>
</feature>
<dbReference type="EMBL" id="JAGTTL010000029">
    <property type="protein sequence ID" value="KAK6299203.1"/>
    <property type="molecule type" value="Genomic_DNA"/>
</dbReference>
<evidence type="ECO:0000313" key="3">
    <source>
        <dbReference type="Proteomes" id="UP001356427"/>
    </source>
</evidence>
<feature type="compositionally biased region" description="Low complexity" evidence="1">
    <location>
        <begin position="365"/>
        <end position="378"/>
    </location>
</feature>
<feature type="compositionally biased region" description="Basic and acidic residues" evidence="1">
    <location>
        <begin position="607"/>
        <end position="621"/>
    </location>
</feature>
<feature type="region of interest" description="Disordered" evidence="1">
    <location>
        <begin position="315"/>
        <end position="407"/>
    </location>
</feature>
<gene>
    <name evidence="2" type="ORF">J4Q44_G00307130</name>
</gene>
<feature type="compositionally biased region" description="Basic and acidic residues" evidence="1">
    <location>
        <begin position="454"/>
        <end position="472"/>
    </location>
</feature>